<comment type="subcellular location">
    <subcellularLocation>
        <location evidence="2">Nucleus</location>
        <location evidence="2">Nucleolus</location>
    </subcellularLocation>
</comment>
<reference evidence="9" key="2">
    <citation type="submission" date="2023-05" db="EMBL/GenBank/DDBJ databases">
        <authorList>
            <consortium name="Lawrence Berkeley National Laboratory"/>
            <person name="Steindorff A."/>
            <person name="Hensen N."/>
            <person name="Bonometti L."/>
            <person name="Westerberg I."/>
            <person name="Brannstrom I.O."/>
            <person name="Guillou S."/>
            <person name="Cros-Aarteil S."/>
            <person name="Calhoun S."/>
            <person name="Haridas S."/>
            <person name="Kuo A."/>
            <person name="Mondo S."/>
            <person name="Pangilinan J."/>
            <person name="Riley R."/>
            <person name="Labutti K."/>
            <person name="Andreopoulos B."/>
            <person name="Lipzen A."/>
            <person name="Chen C."/>
            <person name="Yanf M."/>
            <person name="Daum C."/>
            <person name="Ng V."/>
            <person name="Clum A."/>
            <person name="Ohm R."/>
            <person name="Martin F."/>
            <person name="Silar P."/>
            <person name="Natvig D."/>
            <person name="Lalanne C."/>
            <person name="Gautier V."/>
            <person name="Ament-Velasquez S.L."/>
            <person name="Kruys A."/>
            <person name="Hutchinson M.I."/>
            <person name="Powell A.J."/>
            <person name="Barry K."/>
            <person name="Miller A.N."/>
            <person name="Grigoriev I.V."/>
            <person name="Debuchy R."/>
            <person name="Gladieux P."/>
            <person name="Thoren M.H."/>
            <person name="Johannesson H."/>
        </authorList>
    </citation>
    <scope>NUCLEOTIDE SEQUENCE</scope>
    <source>
        <strain evidence="9">PSN293</strain>
    </source>
</reference>
<dbReference type="Proteomes" id="UP001301769">
    <property type="component" value="Unassembled WGS sequence"/>
</dbReference>
<dbReference type="AlphaFoldDB" id="A0AAN6Y631"/>
<comment type="caution">
    <text evidence="9">The sequence shown here is derived from an EMBL/GenBank/DDBJ whole genome shotgun (WGS) entry which is preliminary data.</text>
</comment>
<evidence type="ECO:0000256" key="2">
    <source>
        <dbReference type="ARBA" id="ARBA00004604"/>
    </source>
</evidence>
<name>A0AAN6Y631_9PEZI</name>
<evidence type="ECO:0000256" key="5">
    <source>
        <dbReference type="ARBA" id="ARBA00015522"/>
    </source>
</evidence>
<dbReference type="EMBL" id="MU858110">
    <property type="protein sequence ID" value="KAK4213319.1"/>
    <property type="molecule type" value="Genomic_DNA"/>
</dbReference>
<evidence type="ECO:0000256" key="3">
    <source>
        <dbReference type="ARBA" id="ARBA00008479"/>
    </source>
</evidence>
<evidence type="ECO:0000313" key="9">
    <source>
        <dbReference type="EMBL" id="KAK4213319.1"/>
    </source>
</evidence>
<comment type="subunit">
    <text evidence="4">Component of the pre-66S ribosomal particle.</text>
</comment>
<dbReference type="InterPro" id="IPR019002">
    <property type="entry name" value="Ribosome_biogenesis_Nop16"/>
</dbReference>
<feature type="compositionally biased region" description="Basic residues" evidence="8">
    <location>
        <begin position="8"/>
        <end position="28"/>
    </location>
</feature>
<proteinExistence type="inferred from homology"/>
<comment type="similarity">
    <text evidence="3">Belongs to the NOP16 family.</text>
</comment>
<comment type="function">
    <text evidence="1">Involved in the biogenesis of the 60S ribosomal subunit.</text>
</comment>
<evidence type="ECO:0000256" key="6">
    <source>
        <dbReference type="ARBA" id="ARBA00023242"/>
    </source>
</evidence>
<accession>A0AAN6Y631</accession>
<keyword evidence="10" id="KW-1185">Reference proteome</keyword>
<dbReference type="GO" id="GO:1990904">
    <property type="term" value="C:ribonucleoprotein complex"/>
    <property type="evidence" value="ECO:0007669"/>
    <property type="project" value="UniProtKB-KW"/>
</dbReference>
<evidence type="ECO:0000256" key="8">
    <source>
        <dbReference type="SAM" id="MobiDB-lite"/>
    </source>
</evidence>
<dbReference type="Pfam" id="PF09420">
    <property type="entry name" value="Nop16"/>
    <property type="match status" value="1"/>
</dbReference>
<feature type="region of interest" description="Disordered" evidence="8">
    <location>
        <begin position="123"/>
        <end position="146"/>
    </location>
</feature>
<dbReference type="GO" id="GO:0005730">
    <property type="term" value="C:nucleolus"/>
    <property type="evidence" value="ECO:0007669"/>
    <property type="project" value="UniProtKB-SubCell"/>
</dbReference>
<organism evidence="9 10">
    <name type="scientific">Rhypophila decipiens</name>
    <dbReference type="NCBI Taxonomy" id="261697"/>
    <lineage>
        <taxon>Eukaryota</taxon>
        <taxon>Fungi</taxon>
        <taxon>Dikarya</taxon>
        <taxon>Ascomycota</taxon>
        <taxon>Pezizomycotina</taxon>
        <taxon>Sordariomycetes</taxon>
        <taxon>Sordariomycetidae</taxon>
        <taxon>Sordariales</taxon>
        <taxon>Naviculisporaceae</taxon>
        <taxon>Rhypophila</taxon>
    </lineage>
</organism>
<evidence type="ECO:0000256" key="7">
    <source>
        <dbReference type="ARBA" id="ARBA00023274"/>
    </source>
</evidence>
<evidence type="ECO:0000256" key="4">
    <source>
        <dbReference type="ARBA" id="ARBA00011187"/>
    </source>
</evidence>
<protein>
    <recommendedName>
        <fullName evidence="5">Nucleolar protein 16</fullName>
    </recommendedName>
</protein>
<keyword evidence="7" id="KW-0687">Ribonucleoprotein</keyword>
<evidence type="ECO:0000313" key="10">
    <source>
        <dbReference type="Proteomes" id="UP001301769"/>
    </source>
</evidence>
<reference evidence="9" key="1">
    <citation type="journal article" date="2023" name="Mol. Phylogenet. Evol.">
        <title>Genome-scale phylogeny and comparative genomics of the fungal order Sordariales.</title>
        <authorList>
            <person name="Hensen N."/>
            <person name="Bonometti L."/>
            <person name="Westerberg I."/>
            <person name="Brannstrom I.O."/>
            <person name="Guillou S."/>
            <person name="Cros-Aarteil S."/>
            <person name="Calhoun S."/>
            <person name="Haridas S."/>
            <person name="Kuo A."/>
            <person name="Mondo S."/>
            <person name="Pangilinan J."/>
            <person name="Riley R."/>
            <person name="LaButti K."/>
            <person name="Andreopoulos B."/>
            <person name="Lipzen A."/>
            <person name="Chen C."/>
            <person name="Yan M."/>
            <person name="Daum C."/>
            <person name="Ng V."/>
            <person name="Clum A."/>
            <person name="Steindorff A."/>
            <person name="Ohm R.A."/>
            <person name="Martin F."/>
            <person name="Silar P."/>
            <person name="Natvig D.O."/>
            <person name="Lalanne C."/>
            <person name="Gautier V."/>
            <person name="Ament-Velasquez S.L."/>
            <person name="Kruys A."/>
            <person name="Hutchinson M.I."/>
            <person name="Powell A.J."/>
            <person name="Barry K."/>
            <person name="Miller A.N."/>
            <person name="Grigoriev I.V."/>
            <person name="Debuchy R."/>
            <person name="Gladieux P."/>
            <person name="Hiltunen Thoren M."/>
            <person name="Johannesson H."/>
        </authorList>
    </citation>
    <scope>NUCLEOTIDE SEQUENCE</scope>
    <source>
        <strain evidence="9">PSN293</strain>
    </source>
</reference>
<dbReference type="PANTHER" id="PTHR13243">
    <property type="entry name" value="HSPC111 PROTEIN-RELATED"/>
    <property type="match status" value="1"/>
</dbReference>
<dbReference type="PANTHER" id="PTHR13243:SF1">
    <property type="entry name" value="NUCLEOLAR PROTEIN 16"/>
    <property type="match status" value="1"/>
</dbReference>
<evidence type="ECO:0000256" key="1">
    <source>
        <dbReference type="ARBA" id="ARBA00002889"/>
    </source>
</evidence>
<sequence>MGRELQKRKNRSSRAKVKMPGNRPKKALNPRGNDTIAKAWDKKQTMSQNYSRFGLVAKLGTTAGGVSKKPGQAPKNPLAYKSADQGMLKVREVKVERDADGKIIRIIRDENPLNDPLNALDSDGEGGENPFAPMEDDGEEWGGIDGPQSEVVRQLEAEANRPVEKKVRHQSEREKEFLQRLVDKHGDDVDAMVRDMKLNPMQQTRGDLSRRLKKAGYKI</sequence>
<keyword evidence="6" id="KW-0539">Nucleus</keyword>
<gene>
    <name evidence="9" type="ORF">QBC37DRAFT_483096</name>
</gene>
<feature type="region of interest" description="Disordered" evidence="8">
    <location>
        <begin position="1"/>
        <end position="33"/>
    </location>
</feature>
<dbReference type="GO" id="GO:0042273">
    <property type="term" value="P:ribosomal large subunit biogenesis"/>
    <property type="evidence" value="ECO:0007669"/>
    <property type="project" value="TreeGrafter"/>
</dbReference>